<dbReference type="InterPro" id="IPR015985">
    <property type="entry name" value="TehB-like_dom"/>
</dbReference>
<dbReference type="AlphaFoldDB" id="A0A7R7EI05"/>
<accession>A0A7R7EI05</accession>
<dbReference type="PANTHER" id="PTHR43861">
    <property type="entry name" value="TRANS-ACONITATE 2-METHYLTRANSFERASE-RELATED"/>
    <property type="match status" value="1"/>
</dbReference>
<dbReference type="InterPro" id="IPR029063">
    <property type="entry name" value="SAM-dependent_MTases_sf"/>
</dbReference>
<keyword evidence="2" id="KW-0489">Methyltransferase</keyword>
<dbReference type="KEGG" id="ahb:bsdtb5_03950"/>
<gene>
    <name evidence="2" type="ORF">bsdtb5_03950</name>
</gene>
<protein>
    <submittedName>
        <fullName evidence="2">SAM-dependent methyltransferase</fullName>
    </submittedName>
</protein>
<organism evidence="2 3">
    <name type="scientific">Anaeromicropila herbilytica</name>
    <dbReference type="NCBI Taxonomy" id="2785025"/>
    <lineage>
        <taxon>Bacteria</taxon>
        <taxon>Bacillati</taxon>
        <taxon>Bacillota</taxon>
        <taxon>Clostridia</taxon>
        <taxon>Lachnospirales</taxon>
        <taxon>Lachnospiraceae</taxon>
        <taxon>Anaeromicropila</taxon>
    </lineage>
</organism>
<dbReference type="EMBL" id="AP024169">
    <property type="protein sequence ID" value="BCN29100.1"/>
    <property type="molecule type" value="Genomic_DNA"/>
</dbReference>
<dbReference type="GO" id="GO:0008168">
    <property type="term" value="F:methyltransferase activity"/>
    <property type="evidence" value="ECO:0007669"/>
    <property type="project" value="UniProtKB-KW"/>
</dbReference>
<dbReference type="GO" id="GO:0032259">
    <property type="term" value="P:methylation"/>
    <property type="evidence" value="ECO:0007669"/>
    <property type="project" value="UniProtKB-KW"/>
</dbReference>
<reference evidence="2 3" key="1">
    <citation type="submission" date="2020-11" db="EMBL/GenBank/DDBJ databases">
        <title>Draft genome sequencing of a Lachnospiraceae strain isolated from anoxic soil subjected to BSD treatment.</title>
        <authorList>
            <person name="Uek A."/>
            <person name="Tonouchi A."/>
        </authorList>
    </citation>
    <scope>NUCLEOTIDE SEQUENCE [LARGE SCALE GENOMIC DNA]</scope>
    <source>
        <strain evidence="2 3">TB5</strain>
    </source>
</reference>
<evidence type="ECO:0000313" key="2">
    <source>
        <dbReference type="EMBL" id="BCN29100.1"/>
    </source>
</evidence>
<dbReference type="Proteomes" id="UP000595897">
    <property type="component" value="Chromosome"/>
</dbReference>
<dbReference type="PANTHER" id="PTHR43861:SF1">
    <property type="entry name" value="TRANS-ACONITATE 2-METHYLTRANSFERASE"/>
    <property type="match status" value="1"/>
</dbReference>
<dbReference type="Gene3D" id="3.40.50.150">
    <property type="entry name" value="Vaccinia Virus protein VP39"/>
    <property type="match status" value="1"/>
</dbReference>
<keyword evidence="3" id="KW-1185">Reference proteome</keyword>
<evidence type="ECO:0000313" key="3">
    <source>
        <dbReference type="Proteomes" id="UP000595897"/>
    </source>
</evidence>
<keyword evidence="2" id="KW-0808">Transferase</keyword>
<dbReference type="CDD" id="cd02440">
    <property type="entry name" value="AdoMet_MTases"/>
    <property type="match status" value="1"/>
</dbReference>
<dbReference type="RefSeq" id="WP_271714396.1">
    <property type="nucleotide sequence ID" value="NZ_AP024169.1"/>
</dbReference>
<evidence type="ECO:0000259" key="1">
    <source>
        <dbReference type="Pfam" id="PF03848"/>
    </source>
</evidence>
<dbReference type="Pfam" id="PF03848">
    <property type="entry name" value="TehB"/>
    <property type="match status" value="1"/>
</dbReference>
<name>A0A7R7EI05_9FIRM</name>
<sequence length="202" mass="23483">MIETDEWSVYFEHSNTNPPSDTAINALKELKNLKGEMIDLGCGAGVDALYFLENGWNVTAIDREIDFITNIREKMPEKLQKRFQIKKMLFEELKIQNAIDCICANYSLPFCNPSYFGVMWEAIVHSIKSGGIFSGVFFGDRDDWALNFPERTFHSKEHVIDMFNQFHIIDMMEDEYEGKCCNIHGNPIPKHWHIIRVIARKI</sequence>
<proteinExistence type="predicted"/>
<dbReference type="SUPFAM" id="SSF53335">
    <property type="entry name" value="S-adenosyl-L-methionine-dependent methyltransferases"/>
    <property type="match status" value="1"/>
</dbReference>
<feature type="domain" description="Tellurite resistance methyltransferase TehB-like" evidence="1">
    <location>
        <begin position="13"/>
        <end position="188"/>
    </location>
</feature>